<evidence type="ECO:0000259" key="2">
    <source>
        <dbReference type="Pfam" id="PF00849"/>
    </source>
</evidence>
<dbReference type="InterPro" id="IPR050188">
    <property type="entry name" value="RluA_PseudoU_synthase"/>
</dbReference>
<dbReference type="CDD" id="cd02869">
    <property type="entry name" value="PseudoU_synth_RluA_like"/>
    <property type="match status" value="1"/>
</dbReference>
<dbReference type="InterPro" id="IPR020103">
    <property type="entry name" value="PsdUridine_synth_cat_dom_sf"/>
</dbReference>
<accession>A0A845BT03</accession>
<evidence type="ECO:0000256" key="1">
    <source>
        <dbReference type="ARBA" id="ARBA00010876"/>
    </source>
</evidence>
<dbReference type="SUPFAM" id="SSF55120">
    <property type="entry name" value="Pseudouridine synthase"/>
    <property type="match status" value="1"/>
</dbReference>
<dbReference type="GO" id="GO:0140098">
    <property type="term" value="F:catalytic activity, acting on RNA"/>
    <property type="evidence" value="ECO:0007669"/>
    <property type="project" value="UniProtKB-ARBA"/>
</dbReference>
<reference evidence="3 4" key="1">
    <citation type="submission" date="2019-12" db="EMBL/GenBank/DDBJ databases">
        <title>Neisseriaceae gen. nov. sp. Genome sequencing and assembly.</title>
        <authorList>
            <person name="Liu Z."/>
            <person name="Li A."/>
        </authorList>
    </citation>
    <scope>NUCLEOTIDE SEQUENCE [LARGE SCALE GENOMIC DNA]</scope>
    <source>
        <strain evidence="3 4">B2N2-7</strain>
    </source>
</reference>
<dbReference type="InterPro" id="IPR006224">
    <property type="entry name" value="PsdUridine_synth_RluA-like_CS"/>
</dbReference>
<dbReference type="PANTHER" id="PTHR21600">
    <property type="entry name" value="MITOCHONDRIAL RNA PSEUDOURIDINE SYNTHASE"/>
    <property type="match status" value="1"/>
</dbReference>
<comment type="similarity">
    <text evidence="1">Belongs to the pseudouridine synthase RluA family.</text>
</comment>
<dbReference type="NCBIfam" id="TIGR01621">
    <property type="entry name" value="RluA-like"/>
    <property type="match status" value="1"/>
</dbReference>
<evidence type="ECO:0000313" key="4">
    <source>
        <dbReference type="Proteomes" id="UP000467214"/>
    </source>
</evidence>
<sequence>MYRLIHTDPRFYIISKLPGISFHREGEEAGLMEGLRAGLSDEALWPVHRLDRMTSGLLVVARSAAVASALSAAFAGREVEKVYLALSERKPQKKQGWIKGDMEKGRGGAWKLCPSQLKPAVTRFTTESVAPGLRLFVLRPHTGRTHQLRVAMKSLSAPILGDALYSGSPADRGYLHAYALSFMLDGERHAFVCPPEVGELFGSDAFAAALSRVGAVWA</sequence>
<dbReference type="GO" id="GO:0000455">
    <property type="term" value="P:enzyme-directed rRNA pseudouridine synthesis"/>
    <property type="evidence" value="ECO:0007669"/>
    <property type="project" value="TreeGrafter"/>
</dbReference>
<dbReference type="Proteomes" id="UP000467214">
    <property type="component" value="Unassembled WGS sequence"/>
</dbReference>
<keyword evidence="4" id="KW-1185">Reference proteome</keyword>
<evidence type="ECO:0000313" key="3">
    <source>
        <dbReference type="EMBL" id="MXR35703.1"/>
    </source>
</evidence>
<feature type="domain" description="Pseudouridine synthase RsuA/RluA-like" evidence="2">
    <location>
        <begin position="11"/>
        <end position="153"/>
    </location>
</feature>
<gene>
    <name evidence="3" type="ORF">GQF02_01670</name>
</gene>
<dbReference type="GO" id="GO:0009982">
    <property type="term" value="F:pseudouridine synthase activity"/>
    <property type="evidence" value="ECO:0007669"/>
    <property type="project" value="InterPro"/>
</dbReference>
<dbReference type="RefSeq" id="WP_160794616.1">
    <property type="nucleotide sequence ID" value="NZ_WSSB01000001.1"/>
</dbReference>
<organism evidence="3 4">
    <name type="scientific">Craterilacuibacter sinensis</name>
    <dbReference type="NCBI Taxonomy" id="2686017"/>
    <lineage>
        <taxon>Bacteria</taxon>
        <taxon>Pseudomonadati</taxon>
        <taxon>Pseudomonadota</taxon>
        <taxon>Betaproteobacteria</taxon>
        <taxon>Neisseriales</taxon>
        <taxon>Neisseriaceae</taxon>
        <taxon>Craterilacuibacter</taxon>
    </lineage>
</organism>
<dbReference type="PANTHER" id="PTHR21600:SF87">
    <property type="entry name" value="RNA PSEUDOURIDYLATE SYNTHASE DOMAIN-CONTAINING PROTEIN 1"/>
    <property type="match status" value="1"/>
</dbReference>
<dbReference type="EMBL" id="WSSB01000001">
    <property type="protein sequence ID" value="MXR35703.1"/>
    <property type="molecule type" value="Genomic_DNA"/>
</dbReference>
<proteinExistence type="inferred from homology"/>
<comment type="caution">
    <text evidence="3">The sequence shown here is derived from an EMBL/GenBank/DDBJ whole genome shotgun (WGS) entry which is preliminary data.</text>
</comment>
<dbReference type="PROSITE" id="PS01129">
    <property type="entry name" value="PSI_RLU"/>
    <property type="match status" value="1"/>
</dbReference>
<dbReference type="InterPro" id="IPR006145">
    <property type="entry name" value="PsdUridine_synth_RsuA/RluA"/>
</dbReference>
<dbReference type="AlphaFoldDB" id="A0A845BT03"/>
<protein>
    <submittedName>
        <fullName evidence="3">TIGR01621 family pseudouridine synthase</fullName>
    </submittedName>
</protein>
<dbReference type="GO" id="GO:0003723">
    <property type="term" value="F:RNA binding"/>
    <property type="evidence" value="ECO:0007669"/>
    <property type="project" value="InterPro"/>
</dbReference>
<dbReference type="InterPro" id="IPR006508">
    <property type="entry name" value="PsdUridine_synth_RluA-like"/>
</dbReference>
<dbReference type="Pfam" id="PF00849">
    <property type="entry name" value="PseudoU_synth_2"/>
    <property type="match status" value="1"/>
</dbReference>
<dbReference type="Gene3D" id="3.30.2350.10">
    <property type="entry name" value="Pseudouridine synthase"/>
    <property type="match status" value="1"/>
</dbReference>
<name>A0A845BT03_9NEIS</name>